<feature type="domain" description="Replication protein A 70 kDa DNA-binding subunit B/D first OB fold" evidence="1">
    <location>
        <begin position="2"/>
        <end position="70"/>
    </location>
</feature>
<evidence type="ECO:0000313" key="2">
    <source>
        <dbReference type="EMBL" id="MCI24788.1"/>
    </source>
</evidence>
<sequence>SSSLEMVLVDEKGGKMHATVRKQLIYMFDFKLEEGQIYEMSYFAVFPQSGFYRTTLHPYKLVFQIKTKARPSESSAISELGLSFNNLAEFCSHTHDYKFLVGK</sequence>
<accession>A0A392QKR1</accession>
<organism evidence="2 3">
    <name type="scientific">Trifolium medium</name>
    <dbReference type="NCBI Taxonomy" id="97028"/>
    <lineage>
        <taxon>Eukaryota</taxon>
        <taxon>Viridiplantae</taxon>
        <taxon>Streptophyta</taxon>
        <taxon>Embryophyta</taxon>
        <taxon>Tracheophyta</taxon>
        <taxon>Spermatophyta</taxon>
        <taxon>Magnoliopsida</taxon>
        <taxon>eudicotyledons</taxon>
        <taxon>Gunneridae</taxon>
        <taxon>Pentapetalae</taxon>
        <taxon>rosids</taxon>
        <taxon>fabids</taxon>
        <taxon>Fabales</taxon>
        <taxon>Fabaceae</taxon>
        <taxon>Papilionoideae</taxon>
        <taxon>50 kb inversion clade</taxon>
        <taxon>NPAAA clade</taxon>
        <taxon>Hologalegina</taxon>
        <taxon>IRL clade</taxon>
        <taxon>Trifolieae</taxon>
        <taxon>Trifolium</taxon>
    </lineage>
</organism>
<evidence type="ECO:0000313" key="3">
    <source>
        <dbReference type="Proteomes" id="UP000265520"/>
    </source>
</evidence>
<dbReference type="Pfam" id="PF02721">
    <property type="entry name" value="DUF223"/>
    <property type="match status" value="1"/>
</dbReference>
<dbReference type="Gene3D" id="2.40.50.140">
    <property type="entry name" value="Nucleic acid-binding proteins"/>
    <property type="match status" value="1"/>
</dbReference>
<protein>
    <submittedName>
        <fullName evidence="2">Replication factor A protein</fullName>
    </submittedName>
</protein>
<keyword evidence="3" id="KW-1185">Reference proteome</keyword>
<feature type="non-terminal residue" evidence="2">
    <location>
        <position position="1"/>
    </location>
</feature>
<dbReference type="InterPro" id="IPR003871">
    <property type="entry name" value="RFA1B/D_OB_1st"/>
</dbReference>
<dbReference type="SUPFAM" id="SSF50249">
    <property type="entry name" value="Nucleic acid-binding proteins"/>
    <property type="match status" value="1"/>
</dbReference>
<evidence type="ECO:0000259" key="1">
    <source>
        <dbReference type="Pfam" id="PF02721"/>
    </source>
</evidence>
<comment type="caution">
    <text evidence="2">The sequence shown here is derived from an EMBL/GenBank/DDBJ whole genome shotgun (WGS) entry which is preliminary data.</text>
</comment>
<dbReference type="InterPro" id="IPR012340">
    <property type="entry name" value="NA-bd_OB-fold"/>
</dbReference>
<reference evidence="2 3" key="1">
    <citation type="journal article" date="2018" name="Front. Plant Sci.">
        <title>Red Clover (Trifolium pratense) and Zigzag Clover (T. medium) - A Picture of Genomic Similarities and Differences.</title>
        <authorList>
            <person name="Dluhosova J."/>
            <person name="Istvanek J."/>
            <person name="Nedelnik J."/>
            <person name="Repkova J."/>
        </authorList>
    </citation>
    <scope>NUCLEOTIDE SEQUENCE [LARGE SCALE GENOMIC DNA]</scope>
    <source>
        <strain evidence="3">cv. 10/8</strain>
        <tissue evidence="2">Leaf</tissue>
    </source>
</reference>
<name>A0A392QKR1_9FABA</name>
<dbReference type="Proteomes" id="UP000265520">
    <property type="component" value="Unassembled WGS sequence"/>
</dbReference>
<proteinExistence type="predicted"/>
<dbReference type="EMBL" id="LXQA010143565">
    <property type="protein sequence ID" value="MCI24788.1"/>
    <property type="molecule type" value="Genomic_DNA"/>
</dbReference>
<dbReference type="AlphaFoldDB" id="A0A392QKR1"/>
<dbReference type="CDD" id="cd04480">
    <property type="entry name" value="RPA1_DBD_A_like"/>
    <property type="match status" value="1"/>
</dbReference>